<feature type="domain" description="Integrase catalytic" evidence="2">
    <location>
        <begin position="81"/>
        <end position="150"/>
    </location>
</feature>
<reference evidence="3 4" key="1">
    <citation type="journal article" date="2015" name="Antonie Van Leeuwenhoek">
        <title>Prauserella endophytica sp. nov., an endophytic actinobacterium isolated from Tamarix taklamakanensis.</title>
        <authorList>
            <person name="Liu J.M."/>
            <person name="Habden X."/>
            <person name="Guo L."/>
            <person name="Tuo L."/>
            <person name="Jiang Z.K."/>
            <person name="Liu S.W."/>
            <person name="Liu X.F."/>
            <person name="Chen L."/>
            <person name="Li R.F."/>
            <person name="Zhang Y.Q."/>
            <person name="Sun C.H."/>
        </authorList>
    </citation>
    <scope>NUCLEOTIDE SEQUENCE [LARGE SCALE GENOMIC DNA]</scope>
    <source>
        <strain evidence="3 4">CGMCC 4.7182</strain>
    </source>
</reference>
<evidence type="ECO:0000313" key="4">
    <source>
        <dbReference type="Proteomes" id="UP000309992"/>
    </source>
</evidence>
<name>A0ABY2RWR1_9PSEU</name>
<dbReference type="InterPro" id="IPR001584">
    <property type="entry name" value="Integrase_cat-core"/>
</dbReference>
<dbReference type="RefSeq" id="WP_110343965.1">
    <property type="nucleotide sequence ID" value="NZ_SWMS01000023.1"/>
</dbReference>
<evidence type="ECO:0000313" key="3">
    <source>
        <dbReference type="EMBL" id="TKG63619.1"/>
    </source>
</evidence>
<dbReference type="InterPro" id="IPR051917">
    <property type="entry name" value="Transposase-Integrase"/>
</dbReference>
<comment type="caution">
    <text evidence="3">The sequence shown here is derived from an EMBL/GenBank/DDBJ whole genome shotgun (WGS) entry which is preliminary data.</text>
</comment>
<dbReference type="InterPro" id="IPR012337">
    <property type="entry name" value="RNaseH-like_sf"/>
</dbReference>
<dbReference type="EMBL" id="SWMS01000023">
    <property type="protein sequence ID" value="TKG63619.1"/>
    <property type="molecule type" value="Genomic_DNA"/>
</dbReference>
<dbReference type="Pfam" id="PF00665">
    <property type="entry name" value="rve"/>
    <property type="match status" value="1"/>
</dbReference>
<sequence length="160" mass="18308">MRTEFPGRRAWHICHETIYQALYLGGRGGLTRELTKRLRTGRPLRKRRRRPDQRRPRFTIPGTPIDRRPAVVADRTRIGDWEGDLIVGRGNRSAIATLVCRTSRYLRLVRLPDRHAAAAVSDALATCFGQLPLAVRLTQTWDQGSEMAHHDRISRHLAEG</sequence>
<dbReference type="Proteomes" id="UP000309992">
    <property type="component" value="Unassembled WGS sequence"/>
</dbReference>
<dbReference type="PANTHER" id="PTHR10948">
    <property type="entry name" value="TRANSPOSASE"/>
    <property type="match status" value="1"/>
</dbReference>
<evidence type="ECO:0000256" key="1">
    <source>
        <dbReference type="SAM" id="MobiDB-lite"/>
    </source>
</evidence>
<protein>
    <submittedName>
        <fullName evidence="3">IS30 family transposase</fullName>
    </submittedName>
</protein>
<keyword evidence="4" id="KW-1185">Reference proteome</keyword>
<dbReference type="InterPro" id="IPR053392">
    <property type="entry name" value="Transposase_IS30-like"/>
</dbReference>
<organism evidence="3 4">
    <name type="scientific">Prauserella endophytica</name>
    <dbReference type="NCBI Taxonomy" id="1592324"/>
    <lineage>
        <taxon>Bacteria</taxon>
        <taxon>Bacillati</taxon>
        <taxon>Actinomycetota</taxon>
        <taxon>Actinomycetes</taxon>
        <taxon>Pseudonocardiales</taxon>
        <taxon>Pseudonocardiaceae</taxon>
        <taxon>Prauserella</taxon>
        <taxon>Prauserella coralliicola group</taxon>
    </lineage>
</organism>
<dbReference type="NCBIfam" id="NF033563">
    <property type="entry name" value="transpos_IS30"/>
    <property type="match status" value="1"/>
</dbReference>
<feature type="region of interest" description="Disordered" evidence="1">
    <location>
        <begin position="44"/>
        <end position="65"/>
    </location>
</feature>
<dbReference type="SUPFAM" id="SSF53098">
    <property type="entry name" value="Ribonuclease H-like"/>
    <property type="match status" value="1"/>
</dbReference>
<accession>A0ABY2RWR1</accession>
<dbReference type="PANTHER" id="PTHR10948:SF23">
    <property type="entry name" value="TRANSPOSASE INSI FOR INSERTION SEQUENCE ELEMENT IS30A-RELATED"/>
    <property type="match status" value="1"/>
</dbReference>
<gene>
    <name evidence="3" type="ORF">FCN18_30055</name>
</gene>
<proteinExistence type="predicted"/>
<evidence type="ECO:0000259" key="2">
    <source>
        <dbReference type="Pfam" id="PF00665"/>
    </source>
</evidence>